<dbReference type="Proteomes" id="UP000016160">
    <property type="component" value="Chromosome"/>
</dbReference>
<dbReference type="EMBL" id="HG315671">
    <property type="protein sequence ID" value="CDF79499.1"/>
    <property type="molecule type" value="Genomic_DNA"/>
</dbReference>
<dbReference type="STRING" id="1347342.BN863_17870"/>
<dbReference type="InterPro" id="IPR045749">
    <property type="entry name" value="DUF6090"/>
</dbReference>
<dbReference type="PATRIC" id="fig|1347342.6.peg.1792"/>
<keyword evidence="1" id="KW-0472">Membrane</keyword>
<keyword evidence="3" id="KW-1185">Reference proteome</keyword>
<evidence type="ECO:0000313" key="3">
    <source>
        <dbReference type="Proteomes" id="UP000016160"/>
    </source>
</evidence>
<dbReference type="HOGENOM" id="CLU_091694_1_0_10"/>
<dbReference type="RefSeq" id="WP_051774647.1">
    <property type="nucleotide sequence ID" value="NZ_HG315671.1"/>
</dbReference>
<evidence type="ECO:0000313" key="2">
    <source>
        <dbReference type="EMBL" id="CDF79499.1"/>
    </source>
</evidence>
<accession>T2KND0</accession>
<dbReference type="Pfam" id="PF19578">
    <property type="entry name" value="DUF6090"/>
    <property type="match status" value="1"/>
</dbReference>
<proteinExistence type="predicted"/>
<organism evidence="2 3">
    <name type="scientific">Formosa agariphila (strain DSM 15362 / KCTC 12365 / LMG 23005 / KMM 3901 / M-2Alg 35-1)</name>
    <dbReference type="NCBI Taxonomy" id="1347342"/>
    <lineage>
        <taxon>Bacteria</taxon>
        <taxon>Pseudomonadati</taxon>
        <taxon>Bacteroidota</taxon>
        <taxon>Flavobacteriia</taxon>
        <taxon>Flavobacteriales</taxon>
        <taxon>Flavobacteriaceae</taxon>
        <taxon>Formosa</taxon>
    </lineage>
</organism>
<keyword evidence="1" id="KW-0812">Transmembrane</keyword>
<protein>
    <submittedName>
        <fullName evidence="2">Uncharacterized protein</fullName>
    </submittedName>
</protein>
<dbReference type="eggNOG" id="ENOG5032YA3">
    <property type="taxonomic scope" value="Bacteria"/>
</dbReference>
<sequence>MIKFFRQIRQQLVTENKFSKYLLYAIGEIVLVVIGILIALQINNSNENRKNRIREMSYLENLKVDIKSDSIFYERTWLKNGSKKIAALIKAKDYYKTKVIPNDTLQFLNDISFGGIYGVGRFISNNRTFKELVSTGNISLISDEVIRKHIGDYYLGQDFSVQYAANLQSGYADYLNSIKVFNPKFPNTINRSEIPMMLKMMQRDEFYLLINKELTYAYSYINRVEGYKKDSHHLYTEIEAYLNQKR</sequence>
<gene>
    <name evidence="2" type="ORF">BN863_17870</name>
</gene>
<keyword evidence="1" id="KW-1133">Transmembrane helix</keyword>
<reference evidence="2 3" key="1">
    <citation type="journal article" date="2013" name="Appl. Environ. Microbiol.">
        <title>The genome of the alga-associated marine flavobacterium Formosa agariphila KMM 3901T reveals a broad potential for degradation of algal polysaccharides.</title>
        <authorList>
            <person name="Mann A.J."/>
            <person name="Hahnke R.L."/>
            <person name="Huang S."/>
            <person name="Werner J."/>
            <person name="Xing P."/>
            <person name="Barbeyron T."/>
            <person name="Huettel B."/>
            <person name="Stueber K."/>
            <person name="Reinhardt R."/>
            <person name="Harder J."/>
            <person name="Gloeckner F.O."/>
            <person name="Amann R.I."/>
            <person name="Teeling H."/>
        </authorList>
    </citation>
    <scope>NUCLEOTIDE SEQUENCE [LARGE SCALE GENOMIC DNA]</scope>
    <source>
        <strain evidence="3">DSM 15362 / KCTC 12365 / LMG 23005 / KMM 3901</strain>
    </source>
</reference>
<evidence type="ECO:0000256" key="1">
    <source>
        <dbReference type="SAM" id="Phobius"/>
    </source>
</evidence>
<dbReference type="AlphaFoldDB" id="T2KND0"/>
<dbReference type="OrthoDB" id="821805at2"/>
<feature type="transmembrane region" description="Helical" evidence="1">
    <location>
        <begin position="21"/>
        <end position="42"/>
    </location>
</feature>
<name>T2KND0_FORAG</name>